<sequence length="413" mass="48562">MFKHLLLICCVQIFFYAGIANAHEIHMLDGRVFKSKFVWEEGSQIKYSKFGSTIGVEKKLVDKVIYDDDRKNKKTSSDTKIDAKSEAIKSLCPFQCNRAVRKNIINLDLSSITLREWRKLPTKIKQYNNDIYKLLEIRVHTENLINSGLFKEKEKQYQIQLNNIIDMLNCYRAGCRIIDEGFKELRTKVFTMESILQKTDYLKFKAVEAKYKIQKKYMDKVTFENEQVKKVDHLFSSRLTEIDFNLITMIESMLGEGNYLKPIGIYTKYIVDNRASPDIYIKRGDCYFKLASQSDKGKGPKEYDYNYLNYSDWAIKDYNLAISYGDRTGEALINIGRTMWLIRRENYEIAIRFFDSVIKQNMPMTPKAYFEKAIAYNWNEPGEKANMNMKKSAELGYEKAVEMIEENLYWGIR</sequence>
<evidence type="ECO:0000256" key="1">
    <source>
        <dbReference type="SAM" id="SignalP"/>
    </source>
</evidence>
<keyword evidence="1" id="KW-0732">Signal</keyword>
<dbReference type="RefSeq" id="WP_207688307.1">
    <property type="nucleotide sequence ID" value="NZ_CP061799.1"/>
</dbReference>
<dbReference type="KEGG" id="dli:dnl_47420"/>
<dbReference type="Gene3D" id="1.25.40.10">
    <property type="entry name" value="Tetratricopeptide repeat domain"/>
    <property type="match status" value="1"/>
</dbReference>
<evidence type="ECO:0000313" key="3">
    <source>
        <dbReference type="Proteomes" id="UP000663720"/>
    </source>
</evidence>
<accession>A0A975BBK6</accession>
<dbReference type="AlphaFoldDB" id="A0A975BBK6"/>
<feature type="signal peptide" evidence="1">
    <location>
        <begin position="1"/>
        <end position="22"/>
    </location>
</feature>
<evidence type="ECO:0000313" key="2">
    <source>
        <dbReference type="EMBL" id="QTA82366.1"/>
    </source>
</evidence>
<gene>
    <name evidence="2" type="ORF">dnl_47420</name>
</gene>
<name>A0A975BBK6_9BACT</name>
<proteinExistence type="predicted"/>
<feature type="chain" id="PRO_5036940035" evidence="1">
    <location>
        <begin position="23"/>
        <end position="413"/>
    </location>
</feature>
<reference evidence="2" key="1">
    <citation type="journal article" date="2021" name="Microb. Physiol.">
        <title>Proteogenomic Insights into the Physiology of Marine, Sulfate-Reducing, Filamentous Desulfonema limicola and Desulfonema magnum.</title>
        <authorList>
            <person name="Schnaars V."/>
            <person name="Wohlbrand L."/>
            <person name="Scheve S."/>
            <person name="Hinrichs C."/>
            <person name="Reinhardt R."/>
            <person name="Rabus R."/>
        </authorList>
    </citation>
    <scope>NUCLEOTIDE SEQUENCE</scope>
    <source>
        <strain evidence="2">5ac10</strain>
    </source>
</reference>
<dbReference type="SUPFAM" id="SSF48452">
    <property type="entry name" value="TPR-like"/>
    <property type="match status" value="1"/>
</dbReference>
<dbReference type="InterPro" id="IPR011990">
    <property type="entry name" value="TPR-like_helical_dom_sf"/>
</dbReference>
<dbReference type="EMBL" id="CP061799">
    <property type="protein sequence ID" value="QTA82366.1"/>
    <property type="molecule type" value="Genomic_DNA"/>
</dbReference>
<protein>
    <submittedName>
        <fullName evidence="2">Tetratricopeptide domain-containing protein</fullName>
    </submittedName>
</protein>
<keyword evidence="3" id="KW-1185">Reference proteome</keyword>
<organism evidence="2 3">
    <name type="scientific">Desulfonema limicola</name>
    <dbReference type="NCBI Taxonomy" id="45656"/>
    <lineage>
        <taxon>Bacteria</taxon>
        <taxon>Pseudomonadati</taxon>
        <taxon>Thermodesulfobacteriota</taxon>
        <taxon>Desulfobacteria</taxon>
        <taxon>Desulfobacterales</taxon>
        <taxon>Desulfococcaceae</taxon>
        <taxon>Desulfonema</taxon>
    </lineage>
</organism>
<dbReference type="Proteomes" id="UP000663720">
    <property type="component" value="Chromosome"/>
</dbReference>